<reference evidence="2 3" key="1">
    <citation type="submission" date="2016-08" db="EMBL/GenBank/DDBJ databases">
        <title>A Parts List for Fungal Cellulosomes Revealed by Comparative Genomics.</title>
        <authorList>
            <consortium name="DOE Joint Genome Institute"/>
            <person name="Haitjema C.H."/>
            <person name="Gilmore S.P."/>
            <person name="Henske J.K."/>
            <person name="Solomon K.V."/>
            <person name="De Groot R."/>
            <person name="Kuo A."/>
            <person name="Mondo S.J."/>
            <person name="Salamov A.A."/>
            <person name="Labutti K."/>
            <person name="Zhao Z."/>
            <person name="Chiniquy J."/>
            <person name="Barry K."/>
            <person name="Brewer H.M."/>
            <person name="Purvine S.O."/>
            <person name="Wright A.T."/>
            <person name="Boxma B."/>
            <person name="Van Alen T."/>
            <person name="Hackstein J.H."/>
            <person name="Baker S.E."/>
            <person name="Grigoriev I.V."/>
            <person name="O'Malley M.A."/>
        </authorList>
    </citation>
    <scope>NUCLEOTIDE SEQUENCE [LARGE SCALE GENOMIC DNA]</scope>
    <source>
        <strain evidence="2 3">G1</strain>
    </source>
</reference>
<protein>
    <submittedName>
        <fullName evidence="2">Uncharacterized protein</fullName>
    </submittedName>
</protein>
<evidence type="ECO:0000256" key="1">
    <source>
        <dbReference type="SAM" id="Phobius"/>
    </source>
</evidence>
<feature type="transmembrane region" description="Helical" evidence="1">
    <location>
        <begin position="78"/>
        <end position="99"/>
    </location>
</feature>
<dbReference type="EMBL" id="MCOG01000011">
    <property type="protein sequence ID" value="ORY81197.1"/>
    <property type="molecule type" value="Genomic_DNA"/>
</dbReference>
<evidence type="ECO:0000313" key="3">
    <source>
        <dbReference type="Proteomes" id="UP000193920"/>
    </source>
</evidence>
<evidence type="ECO:0000313" key="2">
    <source>
        <dbReference type="EMBL" id="ORY81197.1"/>
    </source>
</evidence>
<keyword evidence="1" id="KW-1133">Transmembrane helix</keyword>
<accession>A0A1Y2FC54</accession>
<feature type="transmembrane region" description="Helical" evidence="1">
    <location>
        <begin position="105"/>
        <end position="124"/>
    </location>
</feature>
<sequence length="137" mass="15769">MENISELVTSIQKILNSPVIIHSYNIISKFIGITSSLMDKIAEALDKIIEKHGNSEMFLYKVHLESNSLFYEIPWPKVILVICLSLLFIKIIQTAFSWLYKSIKFMMKSLIISVAISLLIVWLLETSTQKFSINDEQ</sequence>
<proteinExistence type="predicted"/>
<keyword evidence="1" id="KW-0812">Transmembrane</keyword>
<comment type="caution">
    <text evidence="2">The sequence shown here is derived from an EMBL/GenBank/DDBJ whole genome shotgun (WGS) entry which is preliminary data.</text>
</comment>
<dbReference type="Proteomes" id="UP000193920">
    <property type="component" value="Unassembled WGS sequence"/>
</dbReference>
<keyword evidence="1" id="KW-0472">Membrane</keyword>
<organism evidence="2 3">
    <name type="scientific">Neocallimastix californiae</name>
    <dbReference type="NCBI Taxonomy" id="1754190"/>
    <lineage>
        <taxon>Eukaryota</taxon>
        <taxon>Fungi</taxon>
        <taxon>Fungi incertae sedis</taxon>
        <taxon>Chytridiomycota</taxon>
        <taxon>Chytridiomycota incertae sedis</taxon>
        <taxon>Neocallimastigomycetes</taxon>
        <taxon>Neocallimastigales</taxon>
        <taxon>Neocallimastigaceae</taxon>
        <taxon>Neocallimastix</taxon>
    </lineage>
</organism>
<keyword evidence="3" id="KW-1185">Reference proteome</keyword>
<gene>
    <name evidence="2" type="ORF">LY90DRAFT_620747</name>
</gene>
<name>A0A1Y2FC54_9FUNG</name>
<dbReference type="OrthoDB" id="2140203at2759"/>
<dbReference type="AlphaFoldDB" id="A0A1Y2FC54"/>